<dbReference type="InterPro" id="IPR000600">
    <property type="entry name" value="ROK"/>
</dbReference>
<dbReference type="EMBL" id="CP053015">
    <property type="protein sequence ID" value="QJQ32879.1"/>
    <property type="molecule type" value="Genomic_DNA"/>
</dbReference>
<dbReference type="Gene3D" id="3.30.420.40">
    <property type="match status" value="2"/>
</dbReference>
<accession>A0A6M4AXW6</accession>
<dbReference type="PANTHER" id="PTHR42742">
    <property type="entry name" value="TRANSCRIPTIONAL REPRESSOR MPRA"/>
    <property type="match status" value="1"/>
</dbReference>
<dbReference type="PANTHER" id="PTHR42742:SF3">
    <property type="entry name" value="FRUCTOKINASE"/>
    <property type="match status" value="1"/>
</dbReference>
<dbReference type="Pfam" id="PF00480">
    <property type="entry name" value="ROK"/>
    <property type="match status" value="1"/>
</dbReference>
<keyword evidence="8" id="KW-1185">Reference proteome</keyword>
<dbReference type="InterPro" id="IPR043129">
    <property type="entry name" value="ATPase_NBD"/>
</dbReference>
<dbReference type="EC" id="2.7.1.4" evidence="5"/>
<dbReference type="CDD" id="cd24067">
    <property type="entry name" value="ASKHA_NBD_ROK_BsFRK-like"/>
    <property type="match status" value="1"/>
</dbReference>
<dbReference type="GO" id="GO:0046872">
    <property type="term" value="F:metal ion binding"/>
    <property type="evidence" value="ECO:0007669"/>
    <property type="project" value="UniProtKB-KW"/>
</dbReference>
<keyword evidence="2" id="KW-0479">Metal-binding</keyword>
<evidence type="ECO:0000256" key="6">
    <source>
        <dbReference type="ARBA" id="ARBA00048451"/>
    </source>
</evidence>
<evidence type="ECO:0000256" key="4">
    <source>
        <dbReference type="ARBA" id="ARBA00022842"/>
    </source>
</evidence>
<dbReference type="SUPFAM" id="SSF53067">
    <property type="entry name" value="Actin-like ATPase domain"/>
    <property type="match status" value="1"/>
</dbReference>
<evidence type="ECO:0000313" key="7">
    <source>
        <dbReference type="EMBL" id="QJQ32879.1"/>
    </source>
</evidence>
<keyword evidence="3" id="KW-0862">Zinc</keyword>
<reference evidence="7 8" key="1">
    <citation type="submission" date="2020-01" db="EMBL/GenBank/DDBJ databases">
        <title>Sphingomonas sp. strain CSW-10.</title>
        <authorList>
            <person name="Chen W.-M."/>
        </authorList>
    </citation>
    <scope>NUCLEOTIDE SEQUENCE [LARGE SCALE GENOMIC DNA]</scope>
    <source>
        <strain evidence="7 8">CSW-10</strain>
    </source>
</reference>
<evidence type="ECO:0000313" key="8">
    <source>
        <dbReference type="Proteomes" id="UP000503018"/>
    </source>
</evidence>
<dbReference type="AlphaFoldDB" id="A0A6M4AXW6"/>
<dbReference type="KEGG" id="slan:GV829_10850"/>
<name>A0A6M4AXW6_9SPHN</name>
<dbReference type="PROSITE" id="PS01125">
    <property type="entry name" value="ROK"/>
    <property type="match status" value="1"/>
</dbReference>
<evidence type="ECO:0000256" key="2">
    <source>
        <dbReference type="ARBA" id="ARBA00022723"/>
    </source>
</evidence>
<dbReference type="GO" id="GO:0008865">
    <property type="term" value="F:fructokinase activity"/>
    <property type="evidence" value="ECO:0007669"/>
    <property type="project" value="UniProtKB-EC"/>
</dbReference>
<evidence type="ECO:0000256" key="3">
    <source>
        <dbReference type="ARBA" id="ARBA00022833"/>
    </source>
</evidence>
<evidence type="ECO:0000256" key="5">
    <source>
        <dbReference type="ARBA" id="ARBA00038887"/>
    </source>
</evidence>
<gene>
    <name evidence="7" type="ORF">GV829_10850</name>
</gene>
<dbReference type="InterPro" id="IPR051804">
    <property type="entry name" value="Carb_Metab_Reg_Kinase/Isom"/>
</dbReference>
<comment type="cofactor">
    <cofactor evidence="1">
        <name>Mg(2+)</name>
        <dbReference type="ChEBI" id="CHEBI:18420"/>
    </cofactor>
</comment>
<proteinExistence type="predicted"/>
<protein>
    <recommendedName>
        <fullName evidence="5">fructokinase</fullName>
        <ecNumber evidence="5">2.7.1.4</ecNumber>
    </recommendedName>
</protein>
<dbReference type="Proteomes" id="UP000503018">
    <property type="component" value="Chromosome"/>
</dbReference>
<evidence type="ECO:0000256" key="1">
    <source>
        <dbReference type="ARBA" id="ARBA00001946"/>
    </source>
</evidence>
<dbReference type="RefSeq" id="WP_169946582.1">
    <property type="nucleotide sequence ID" value="NZ_CP053015.1"/>
</dbReference>
<comment type="catalytic activity">
    <reaction evidence="6">
        <text>D-fructose + ATP = D-fructose 6-phosphate + ADP + H(+)</text>
        <dbReference type="Rhea" id="RHEA:16125"/>
        <dbReference type="ChEBI" id="CHEBI:15378"/>
        <dbReference type="ChEBI" id="CHEBI:30616"/>
        <dbReference type="ChEBI" id="CHEBI:37721"/>
        <dbReference type="ChEBI" id="CHEBI:61527"/>
        <dbReference type="ChEBI" id="CHEBI:456216"/>
        <dbReference type="EC" id="2.7.1.4"/>
    </reaction>
</comment>
<dbReference type="InterPro" id="IPR049874">
    <property type="entry name" value="ROK_cs"/>
</dbReference>
<sequence>MNTGRSDDRGRIAGLELGGTKAIVLLWQDGVIVDECRVPTRSPDVVFADILPLMQRWWDDGPFDAVGIGSFGPVAVDPASQRYGHILTTPKPGWGGAAVLPALRDAFACPIAIDTDVNAAAMAEYRWGAGQGATSLLYLTIGTGLGGGALVNGMPIHGRLHPEMGHMPLRRQPGDEFAGACPFHADCAEGLLSGPALAARFGAPADAVAAGDPRWDVPVADLAQLLVTLIHGFAPNRILVGGGVGMGAGAMLDRARDRLPALLGGYYPDLDDRALAQMISQPALGERAGPLGAIAVGLSTLI</sequence>
<keyword evidence="4" id="KW-0460">Magnesium</keyword>
<organism evidence="7 8">
    <name type="scientific">Sphingomonas lacunae</name>
    <dbReference type="NCBI Taxonomy" id="2698828"/>
    <lineage>
        <taxon>Bacteria</taxon>
        <taxon>Pseudomonadati</taxon>
        <taxon>Pseudomonadota</taxon>
        <taxon>Alphaproteobacteria</taxon>
        <taxon>Sphingomonadales</taxon>
        <taxon>Sphingomonadaceae</taxon>
        <taxon>Sphingomonas</taxon>
    </lineage>
</organism>